<dbReference type="PROSITE" id="PS50943">
    <property type="entry name" value="HTH_CROC1"/>
    <property type="match status" value="2"/>
</dbReference>
<sequence>MGTSDRRSFADVLESLCAETTATGGKARFSNEQLAASIGVTRAFISLLRKGERDPTVNTVLALAAVFDVHPAYFVGGRRDRAPNSLPSRTFAEKLDTLFRLVHPAGKPEFSPDAIASSIRKRGADLGDESWTMSRNTIADLRNGNIPNPKLRYVLMLAGAFEADPAYFFDEDLARRVDSQLDLHRVMAELKIEVVALRAVEQSVEVRNTILRTLVKALNPGVEVEAAFERTLAAASPVEAPTNEPDNHPGEVAP</sequence>
<reference evidence="3 4" key="1">
    <citation type="submission" date="2020-08" db="EMBL/GenBank/DDBJ databases">
        <title>Sequencing the genomes of 1000 actinobacteria strains.</title>
        <authorList>
            <person name="Klenk H.-P."/>
        </authorList>
    </citation>
    <scope>NUCLEOTIDE SEQUENCE [LARGE SCALE GENOMIC DNA]</scope>
    <source>
        <strain evidence="3 4">DSM 44230</strain>
    </source>
</reference>
<dbReference type="AlphaFoldDB" id="A0A7W7CGR4"/>
<dbReference type="InterPro" id="IPR010982">
    <property type="entry name" value="Lambda_DNA-bd_dom_sf"/>
</dbReference>
<dbReference type="RefSeq" id="WP_185005254.1">
    <property type="nucleotide sequence ID" value="NZ_BAAAUI010000001.1"/>
</dbReference>
<dbReference type="Gene3D" id="1.10.260.40">
    <property type="entry name" value="lambda repressor-like DNA-binding domains"/>
    <property type="match status" value="2"/>
</dbReference>
<evidence type="ECO:0000313" key="3">
    <source>
        <dbReference type="EMBL" id="MBB4679516.1"/>
    </source>
</evidence>
<accession>A0A7W7CGR4</accession>
<feature type="compositionally biased region" description="Basic and acidic residues" evidence="1">
    <location>
        <begin position="245"/>
        <end position="254"/>
    </location>
</feature>
<feature type="domain" description="HTH cro/C1-type" evidence="2">
    <location>
        <begin position="133"/>
        <end position="168"/>
    </location>
</feature>
<dbReference type="SUPFAM" id="SSF47413">
    <property type="entry name" value="lambda repressor-like DNA-binding domains"/>
    <property type="match status" value="1"/>
</dbReference>
<evidence type="ECO:0000256" key="1">
    <source>
        <dbReference type="SAM" id="MobiDB-lite"/>
    </source>
</evidence>
<keyword evidence="4" id="KW-1185">Reference proteome</keyword>
<dbReference type="Pfam" id="PF01381">
    <property type="entry name" value="HTH_3"/>
    <property type="match status" value="1"/>
</dbReference>
<feature type="region of interest" description="Disordered" evidence="1">
    <location>
        <begin position="235"/>
        <end position="254"/>
    </location>
</feature>
<feature type="domain" description="HTH cro/C1-type" evidence="2">
    <location>
        <begin position="32"/>
        <end position="74"/>
    </location>
</feature>
<name>A0A7W7CGR4_9PSEU</name>
<dbReference type="SMART" id="SM00530">
    <property type="entry name" value="HTH_XRE"/>
    <property type="match status" value="2"/>
</dbReference>
<dbReference type="InterPro" id="IPR001387">
    <property type="entry name" value="Cro/C1-type_HTH"/>
</dbReference>
<gene>
    <name evidence="3" type="ORF">HNR67_005634</name>
</gene>
<dbReference type="CDD" id="cd00093">
    <property type="entry name" value="HTH_XRE"/>
    <property type="match status" value="1"/>
</dbReference>
<evidence type="ECO:0000313" key="4">
    <source>
        <dbReference type="Proteomes" id="UP000533598"/>
    </source>
</evidence>
<dbReference type="Proteomes" id="UP000533598">
    <property type="component" value="Unassembled WGS sequence"/>
</dbReference>
<proteinExistence type="predicted"/>
<organism evidence="3 4">
    <name type="scientific">Crossiella cryophila</name>
    <dbReference type="NCBI Taxonomy" id="43355"/>
    <lineage>
        <taxon>Bacteria</taxon>
        <taxon>Bacillati</taxon>
        <taxon>Actinomycetota</taxon>
        <taxon>Actinomycetes</taxon>
        <taxon>Pseudonocardiales</taxon>
        <taxon>Pseudonocardiaceae</taxon>
        <taxon>Crossiella</taxon>
    </lineage>
</organism>
<dbReference type="GO" id="GO:0003677">
    <property type="term" value="F:DNA binding"/>
    <property type="evidence" value="ECO:0007669"/>
    <property type="project" value="InterPro"/>
</dbReference>
<dbReference type="EMBL" id="JACHMH010000001">
    <property type="protein sequence ID" value="MBB4679516.1"/>
    <property type="molecule type" value="Genomic_DNA"/>
</dbReference>
<comment type="caution">
    <text evidence="3">The sequence shown here is derived from an EMBL/GenBank/DDBJ whole genome shotgun (WGS) entry which is preliminary data.</text>
</comment>
<evidence type="ECO:0000259" key="2">
    <source>
        <dbReference type="PROSITE" id="PS50943"/>
    </source>
</evidence>
<protein>
    <submittedName>
        <fullName evidence="3">Transcriptional regulator with XRE-family HTH domain</fullName>
    </submittedName>
</protein>